<dbReference type="PROSITE" id="PS51677">
    <property type="entry name" value="NODB"/>
    <property type="match status" value="1"/>
</dbReference>
<reference evidence="6" key="1">
    <citation type="submission" date="2017-04" db="EMBL/GenBank/DDBJ databases">
        <title>Function of individual gut microbiota members based on whole genome sequencing of pure cultures obtained from chicken caecum.</title>
        <authorList>
            <person name="Medvecky M."/>
            <person name="Cejkova D."/>
            <person name="Polansky O."/>
            <person name="Karasova D."/>
            <person name="Kubasova T."/>
            <person name="Cizek A."/>
            <person name="Rychlik I."/>
        </authorList>
    </citation>
    <scope>NUCLEOTIDE SEQUENCE [LARGE SCALE GENOMIC DNA]</scope>
    <source>
        <strain evidence="6">An144</strain>
    </source>
</reference>
<dbReference type="InterPro" id="IPR050248">
    <property type="entry name" value="Polysacc_deacetylase_ArnD"/>
</dbReference>
<dbReference type="Gene3D" id="3.20.20.370">
    <property type="entry name" value="Glycoside hydrolase/deacetylase"/>
    <property type="match status" value="1"/>
</dbReference>
<sequence>MAENSNEKTTNSRRQRREVQLEHRKHKTGWMWHLPLALIVLGIAFLIVFIWHNKDQQKVDTFETAQKQLIKQQRIADFSEEKVQEKRLYTVTFHPKNEKFTKEQPLIEEKFQEMKVAFQKKHKIDAGTTWIKKIEKHVLNPKMNKIVLSSQFFTWNQDKEKFHEQPLQQSALLLSSETGQIPSAKQIIGSEENLLTIKPIVQQQILEQVKNPDQVVDEVLNLPNLNMEQKMKIQDNQLNITLAKKIGDLKTVNVPLNLVLPYIDQNYALGQTQEQLPGLDPNKKYVALTFDDGPKAQTTNQLLDILAAQQVKATFFMLGSSARQYPEVVKRAASEGHEIGNHSNVHNNLRLMTPDAIKTDIHEADKSIYLAGGQLPKILRPPYGAINSQGAQVIDKAIIQWNIDSRDWELRNTPLIVQHVLQTVQPGSIILMHDIYQSSVDAVTPIIEQLKAQGYEFVTVDQLLQYQDKPRMQYFSQDDARAV</sequence>
<dbReference type="EMBL" id="JARQBI010000077">
    <property type="protein sequence ID" value="MDT2797954.1"/>
    <property type="molecule type" value="Genomic_DNA"/>
</dbReference>
<reference evidence="4" key="3">
    <citation type="submission" date="2023-03" db="EMBL/GenBank/DDBJ databases">
        <authorList>
            <person name="Shen W."/>
            <person name="Cai J."/>
        </authorList>
    </citation>
    <scope>NUCLEOTIDE SEQUENCE</scope>
    <source>
        <strain evidence="4">B245-2</strain>
    </source>
</reference>
<dbReference type="AlphaFoldDB" id="A0A0J0ASU3"/>
<dbReference type="GO" id="GO:0016810">
    <property type="term" value="F:hydrolase activity, acting on carbon-nitrogen (but not peptide) bonds"/>
    <property type="evidence" value="ECO:0007669"/>
    <property type="project" value="InterPro"/>
</dbReference>
<evidence type="ECO:0000313" key="5">
    <source>
        <dbReference type="EMBL" id="OUQ08767.1"/>
    </source>
</evidence>
<feature type="domain" description="NodB homology" evidence="3">
    <location>
        <begin position="284"/>
        <end position="458"/>
    </location>
</feature>
<evidence type="ECO:0000256" key="2">
    <source>
        <dbReference type="SAM" id="Phobius"/>
    </source>
</evidence>
<protein>
    <submittedName>
        <fullName evidence="4">Polysaccharide deacetylase family protein</fullName>
    </submittedName>
</protein>
<accession>A0A0J0ASU3</accession>
<comment type="caution">
    <text evidence="5">The sequence shown here is derived from an EMBL/GenBank/DDBJ whole genome shotgun (WGS) entry which is preliminary data.</text>
</comment>
<proteinExistence type="predicted"/>
<feature type="region of interest" description="Disordered" evidence="1">
    <location>
        <begin position="1"/>
        <end position="20"/>
    </location>
</feature>
<evidence type="ECO:0000259" key="3">
    <source>
        <dbReference type="PROSITE" id="PS51677"/>
    </source>
</evidence>
<dbReference type="GO" id="GO:0005975">
    <property type="term" value="P:carbohydrate metabolic process"/>
    <property type="evidence" value="ECO:0007669"/>
    <property type="project" value="InterPro"/>
</dbReference>
<dbReference type="Pfam" id="PF01522">
    <property type="entry name" value="Polysacc_deac_1"/>
    <property type="match status" value="1"/>
</dbReference>
<dbReference type="Proteomes" id="UP001255696">
    <property type="component" value="Unassembled WGS sequence"/>
</dbReference>
<gene>
    <name evidence="5" type="ORF">B5E88_10835</name>
    <name evidence="4" type="ORF">P7H47_12040</name>
</gene>
<feature type="transmembrane region" description="Helical" evidence="2">
    <location>
        <begin position="30"/>
        <end position="51"/>
    </location>
</feature>
<reference evidence="5" key="2">
    <citation type="journal article" date="2018" name="BMC Genomics">
        <title>Whole genome sequencing and function prediction of 133 gut anaerobes isolated from chicken caecum in pure cultures.</title>
        <authorList>
            <person name="Medvecky M."/>
            <person name="Cejkova D."/>
            <person name="Polansky O."/>
            <person name="Karasova D."/>
            <person name="Kubasova T."/>
            <person name="Cizek A."/>
            <person name="Rychlik I."/>
        </authorList>
    </citation>
    <scope>NUCLEOTIDE SEQUENCE</scope>
    <source>
        <strain evidence="5">An144</strain>
    </source>
</reference>
<dbReference type="InterPro" id="IPR011330">
    <property type="entry name" value="Glyco_hydro/deAcase_b/a-brl"/>
</dbReference>
<keyword evidence="2" id="KW-1133">Transmembrane helix</keyword>
<dbReference type="RefSeq" id="WP_016250541.1">
    <property type="nucleotide sequence ID" value="NZ_AP035890.1"/>
</dbReference>
<dbReference type="SUPFAM" id="SSF88713">
    <property type="entry name" value="Glycoside hydrolase/deacetylase"/>
    <property type="match status" value="1"/>
</dbReference>
<evidence type="ECO:0000313" key="6">
    <source>
        <dbReference type="Proteomes" id="UP000196074"/>
    </source>
</evidence>
<dbReference type="Proteomes" id="UP000196074">
    <property type="component" value="Unassembled WGS sequence"/>
</dbReference>
<dbReference type="EMBL" id="NFLC01000028">
    <property type="protein sequence ID" value="OUQ08767.1"/>
    <property type="molecule type" value="Genomic_DNA"/>
</dbReference>
<evidence type="ECO:0000313" key="4">
    <source>
        <dbReference type="EMBL" id="MDT2797954.1"/>
    </source>
</evidence>
<dbReference type="InterPro" id="IPR002509">
    <property type="entry name" value="NODB_dom"/>
</dbReference>
<dbReference type="GeneID" id="60872851"/>
<keyword evidence="2" id="KW-0472">Membrane</keyword>
<name>A0A0J0ASU3_9ENTE</name>
<keyword evidence="2" id="KW-0812">Transmembrane</keyword>
<dbReference type="PANTHER" id="PTHR10587">
    <property type="entry name" value="GLYCOSYL TRANSFERASE-RELATED"/>
    <property type="match status" value="1"/>
</dbReference>
<evidence type="ECO:0000256" key="1">
    <source>
        <dbReference type="SAM" id="MobiDB-lite"/>
    </source>
</evidence>
<organism evidence="5 6">
    <name type="scientific">Enterococcus cecorum</name>
    <dbReference type="NCBI Taxonomy" id="44008"/>
    <lineage>
        <taxon>Bacteria</taxon>
        <taxon>Bacillati</taxon>
        <taxon>Bacillota</taxon>
        <taxon>Bacilli</taxon>
        <taxon>Lactobacillales</taxon>
        <taxon>Enterococcaceae</taxon>
        <taxon>Enterococcus</taxon>
    </lineage>
</organism>